<gene>
    <name evidence="4" type="ORF">SAMN05216214_10972</name>
</gene>
<evidence type="ECO:0000256" key="1">
    <source>
        <dbReference type="ARBA" id="ARBA00023098"/>
    </source>
</evidence>
<feature type="short sequence motif" description="DGA/G" evidence="2">
    <location>
        <begin position="263"/>
        <end position="265"/>
    </location>
</feature>
<dbReference type="InterPro" id="IPR016035">
    <property type="entry name" value="Acyl_Trfase/lysoPLipase"/>
</dbReference>
<keyword evidence="2" id="KW-0378">Hydrolase</keyword>
<reference evidence="4 5" key="1">
    <citation type="submission" date="2016-10" db="EMBL/GenBank/DDBJ databases">
        <authorList>
            <person name="de Groot N.N."/>
        </authorList>
    </citation>
    <scope>NUCLEOTIDE SEQUENCE [LARGE SCALE GENOMIC DNA]</scope>
    <source>
        <strain evidence="4 5">JCM 19513</strain>
    </source>
</reference>
<dbReference type="Pfam" id="PF01734">
    <property type="entry name" value="Patatin"/>
    <property type="match status" value="1"/>
</dbReference>
<dbReference type="PROSITE" id="PS51635">
    <property type="entry name" value="PNPLA"/>
    <property type="match status" value="1"/>
</dbReference>
<name>A0A1H7NBG6_9GAMM</name>
<dbReference type="GO" id="GO:0016787">
    <property type="term" value="F:hydrolase activity"/>
    <property type="evidence" value="ECO:0007669"/>
    <property type="project" value="UniProtKB-UniRule"/>
</dbReference>
<dbReference type="RefSeq" id="WP_175474902.1">
    <property type="nucleotide sequence ID" value="NZ_FOAS01000009.1"/>
</dbReference>
<accession>A0A1H7NBG6</accession>
<proteinExistence type="predicted"/>
<dbReference type="Gene3D" id="3.40.1090.10">
    <property type="entry name" value="Cytosolic phospholipase A2 catalytic domain"/>
    <property type="match status" value="1"/>
</dbReference>
<dbReference type="Proteomes" id="UP000185766">
    <property type="component" value="Unassembled WGS sequence"/>
</dbReference>
<evidence type="ECO:0000313" key="4">
    <source>
        <dbReference type="EMBL" id="SEL20308.1"/>
    </source>
</evidence>
<evidence type="ECO:0000256" key="2">
    <source>
        <dbReference type="PROSITE-ProRule" id="PRU01161"/>
    </source>
</evidence>
<feature type="active site" description="Nucleophile" evidence="2">
    <location>
        <position position="119"/>
    </location>
</feature>
<dbReference type="PROSITE" id="PS51257">
    <property type="entry name" value="PROKAR_LIPOPROTEIN"/>
    <property type="match status" value="1"/>
</dbReference>
<evidence type="ECO:0000259" key="3">
    <source>
        <dbReference type="PROSITE" id="PS51635"/>
    </source>
</evidence>
<feature type="active site" description="Proton acceptor" evidence="2">
    <location>
        <position position="263"/>
    </location>
</feature>
<dbReference type="AlphaFoldDB" id="A0A1H7NBG6"/>
<evidence type="ECO:0000313" key="5">
    <source>
        <dbReference type="Proteomes" id="UP000185766"/>
    </source>
</evidence>
<protein>
    <submittedName>
        <fullName evidence="4">Predicted acylesterase/phospholipase RssA, contains patatin domain</fullName>
    </submittedName>
</protein>
<keyword evidence="1 2" id="KW-0443">Lipid metabolism</keyword>
<keyword evidence="5" id="KW-1185">Reference proteome</keyword>
<feature type="short sequence motif" description="GXGXXG" evidence="2">
    <location>
        <begin position="88"/>
        <end position="93"/>
    </location>
</feature>
<sequence length="393" mass="43044">MNKVGVCAVLLSLWGLTACSQLPRHQAVPAHLTQQAEIPGLAQVRYHVGLDDQALQQEAMLSFQREAQVLRAQGVQQLPPANFLAISGGGDDGAFTAGLLNGWSAHGSRPEFKLVTGVSTGALIAPFAFLGPAYDAQLKQLYTDVTPADILKPRSLWAAITSDAMADNAPLFAQLEKTVDAAMLKAIAAEYAKGRLLMVATADLDARQAVLWNMTKIAAAGTPEALHLFRSIMLASAAIPGAFPPVMIDVEAAGQRYQEMHVDGGTMSQVFVYPPSLQVANISQSRHVQRERVLYVIRNARLDPQWAQVERRTMDIAGRAVSSLIQTQGVGDLYRIFLTAQRDGFDFNLAYIPASFNVEHQEDFDQRYMRALYQVGFERAREGYDWAKQPPGY</sequence>
<dbReference type="InterPro" id="IPR002641">
    <property type="entry name" value="PNPLA_dom"/>
</dbReference>
<organism evidence="4 5">
    <name type="scientific">Atopomonas hussainii</name>
    <dbReference type="NCBI Taxonomy" id="1429083"/>
    <lineage>
        <taxon>Bacteria</taxon>
        <taxon>Pseudomonadati</taxon>
        <taxon>Pseudomonadota</taxon>
        <taxon>Gammaproteobacteria</taxon>
        <taxon>Pseudomonadales</taxon>
        <taxon>Pseudomonadaceae</taxon>
        <taxon>Atopomonas</taxon>
    </lineage>
</organism>
<feature type="short sequence motif" description="GXSXG" evidence="2">
    <location>
        <begin position="117"/>
        <end position="121"/>
    </location>
</feature>
<dbReference type="GO" id="GO:0016042">
    <property type="term" value="P:lipid catabolic process"/>
    <property type="evidence" value="ECO:0007669"/>
    <property type="project" value="UniProtKB-UniRule"/>
</dbReference>
<dbReference type="EMBL" id="FOAS01000009">
    <property type="protein sequence ID" value="SEL20308.1"/>
    <property type="molecule type" value="Genomic_DNA"/>
</dbReference>
<feature type="domain" description="PNPLA" evidence="3">
    <location>
        <begin position="84"/>
        <end position="279"/>
    </location>
</feature>
<keyword evidence="2" id="KW-0442">Lipid degradation</keyword>
<dbReference type="SUPFAM" id="SSF52151">
    <property type="entry name" value="FabD/lysophospholipase-like"/>
    <property type="match status" value="1"/>
</dbReference>